<dbReference type="GO" id="GO:0000107">
    <property type="term" value="F:imidazoleglycerol-phosphate synthase activity"/>
    <property type="evidence" value="ECO:0007669"/>
    <property type="project" value="UniProtKB-UniRule"/>
</dbReference>
<comment type="function">
    <text evidence="9 11">IGPS catalyzes the conversion of PRFAR and glutamine to IGP, AICAR and glutamate. The HisF subunit catalyzes the cyclization activity that produces IGP and AICAR from PRFAR using the ammonia provided by the HisH subunit.</text>
</comment>
<dbReference type="GO" id="GO:0000105">
    <property type="term" value="P:L-histidine biosynthetic process"/>
    <property type="evidence" value="ECO:0007669"/>
    <property type="project" value="UniProtKB-UniRule"/>
</dbReference>
<evidence type="ECO:0000313" key="14">
    <source>
        <dbReference type="EMBL" id="HGU59395.1"/>
    </source>
</evidence>
<evidence type="ECO:0000313" key="13">
    <source>
        <dbReference type="EMBL" id="HGE65929.1"/>
    </source>
</evidence>
<dbReference type="InterPro" id="IPR004651">
    <property type="entry name" value="HisF"/>
</dbReference>
<dbReference type="InterPro" id="IPR050064">
    <property type="entry name" value="IGPS_HisA/HisF"/>
</dbReference>
<proteinExistence type="inferred from homology"/>
<dbReference type="Pfam" id="PF00977">
    <property type="entry name" value="His_biosynth"/>
    <property type="match status" value="1"/>
</dbReference>
<evidence type="ECO:0000256" key="3">
    <source>
        <dbReference type="ARBA" id="ARBA00009667"/>
    </source>
</evidence>
<protein>
    <recommendedName>
        <fullName evidence="11">Imidazole glycerol phosphate synthase subunit HisF</fullName>
        <ecNumber evidence="11">4.3.2.10</ecNumber>
    </recommendedName>
    <alternativeName>
        <fullName evidence="11">IGP synthase cyclase subunit</fullName>
    </alternativeName>
    <alternativeName>
        <fullName evidence="11">IGP synthase subunit HisF</fullName>
    </alternativeName>
    <alternativeName>
        <fullName evidence="11">ImGP synthase subunit HisF</fullName>
        <shortName evidence="11">IGPS subunit HisF</shortName>
    </alternativeName>
</protein>
<evidence type="ECO:0000256" key="5">
    <source>
        <dbReference type="ARBA" id="ARBA00022490"/>
    </source>
</evidence>
<dbReference type="PANTHER" id="PTHR21235">
    <property type="entry name" value="IMIDAZOLE GLYCEROL PHOSPHATE SYNTHASE SUBUNIT HISF/H IGP SYNTHASE SUBUNIT HISF/H"/>
    <property type="match status" value="1"/>
</dbReference>
<dbReference type="SUPFAM" id="SSF51366">
    <property type="entry name" value="Ribulose-phoshate binding barrel"/>
    <property type="match status" value="1"/>
</dbReference>
<sequence length="281" mass="30831">MLAKRIIPCLDVTLDEKGATVVKGVKFVNLRIAGDPVELAMRYDEEGADELVFLDITASAHGRDIMVDVVERTAENVFIPFTVGGGLKSVEDINLMLKSGADKVSINTAAVKNPKLIREAARIFGSQCIVVAIDCRRNYDLDKGKNIVELEDGRKAWYEVVIYGGRKPTGIDAVEWAKKVEELGAGEILLTSMDRDGTKDGYDIPITRKISEEVSIPVIASGGAGTMDHFYEVFTDGKADAALAASVFHFREIEIIDLKKYLKERGIPVRGSTYIGFDKPM</sequence>
<keyword evidence="6 11" id="KW-0028">Amino-acid biosynthesis</keyword>
<comment type="pathway">
    <text evidence="2 11">Amino-acid biosynthesis; L-histidine biosynthesis; L-histidine from 5-phospho-alpha-D-ribose 1-diphosphate: step 5/9.</text>
</comment>
<dbReference type="HAMAP" id="MF_01013">
    <property type="entry name" value="HisF"/>
    <property type="match status" value="1"/>
</dbReference>
<evidence type="ECO:0000256" key="7">
    <source>
        <dbReference type="ARBA" id="ARBA00023102"/>
    </source>
</evidence>
<organism evidence="13">
    <name type="scientific">Geoglobus ahangari</name>
    <dbReference type="NCBI Taxonomy" id="113653"/>
    <lineage>
        <taxon>Archaea</taxon>
        <taxon>Methanobacteriati</taxon>
        <taxon>Methanobacteriota</taxon>
        <taxon>Archaeoglobi</taxon>
        <taxon>Archaeoglobales</taxon>
        <taxon>Archaeoglobaceae</taxon>
        <taxon>Geoglobus</taxon>
    </lineage>
</organism>
<dbReference type="InterPro" id="IPR013785">
    <property type="entry name" value="Aldolase_TIM"/>
</dbReference>
<evidence type="ECO:0000256" key="12">
    <source>
        <dbReference type="RuleBase" id="RU003657"/>
    </source>
</evidence>
<feature type="active site" evidence="11">
    <location>
        <position position="11"/>
    </location>
</feature>
<comment type="catalytic activity">
    <reaction evidence="10 11">
        <text>5-[(5-phospho-1-deoxy-D-ribulos-1-ylimino)methylamino]-1-(5-phospho-beta-D-ribosyl)imidazole-4-carboxamide + L-glutamine = D-erythro-1-(imidazol-4-yl)glycerol 3-phosphate + 5-amino-1-(5-phospho-beta-D-ribosyl)imidazole-4-carboxamide + L-glutamate + H(+)</text>
        <dbReference type="Rhea" id="RHEA:24793"/>
        <dbReference type="ChEBI" id="CHEBI:15378"/>
        <dbReference type="ChEBI" id="CHEBI:29985"/>
        <dbReference type="ChEBI" id="CHEBI:58278"/>
        <dbReference type="ChEBI" id="CHEBI:58359"/>
        <dbReference type="ChEBI" id="CHEBI:58475"/>
        <dbReference type="ChEBI" id="CHEBI:58525"/>
        <dbReference type="EC" id="4.3.2.10"/>
    </reaction>
</comment>
<comment type="similarity">
    <text evidence="3 11 12">Belongs to the HisA/HisF family.</text>
</comment>
<dbReference type="FunFam" id="3.20.20.70:FF:000006">
    <property type="entry name" value="Imidazole glycerol phosphate synthase subunit HisF"/>
    <property type="match status" value="1"/>
</dbReference>
<name>A0A7C3UBF1_9EURY</name>
<keyword evidence="8 11" id="KW-0456">Lyase</keyword>
<keyword evidence="7 11" id="KW-0368">Histidine biosynthesis</keyword>
<reference evidence="13" key="1">
    <citation type="journal article" date="2020" name="mSystems">
        <title>Genome- and Community-Level Interaction Insights into Carbon Utilization and Element Cycling Functions of Hydrothermarchaeota in Hydrothermal Sediment.</title>
        <authorList>
            <person name="Zhou Z."/>
            <person name="Liu Y."/>
            <person name="Xu W."/>
            <person name="Pan J."/>
            <person name="Luo Z.H."/>
            <person name="Li M."/>
        </authorList>
    </citation>
    <scope>NUCLEOTIDE SEQUENCE [LARGE SCALE GENOMIC DNA]</scope>
    <source>
        <strain evidence="14">SpSt-62</strain>
        <strain evidence="13">SpSt-97</strain>
    </source>
</reference>
<comment type="caution">
    <text evidence="13">The sequence shown here is derived from an EMBL/GenBank/DDBJ whole genome shotgun (WGS) entry which is preliminary data.</text>
</comment>
<dbReference type="GO" id="GO:0016829">
    <property type="term" value="F:lyase activity"/>
    <property type="evidence" value="ECO:0007669"/>
    <property type="project" value="UniProtKB-KW"/>
</dbReference>
<dbReference type="EC" id="4.3.2.10" evidence="11"/>
<dbReference type="EMBL" id="DTPI01000012">
    <property type="protein sequence ID" value="HGE65929.1"/>
    <property type="molecule type" value="Genomic_DNA"/>
</dbReference>
<evidence type="ECO:0000256" key="6">
    <source>
        <dbReference type="ARBA" id="ARBA00022605"/>
    </source>
</evidence>
<feature type="active site" evidence="11">
    <location>
        <position position="134"/>
    </location>
</feature>
<dbReference type="PANTHER" id="PTHR21235:SF2">
    <property type="entry name" value="IMIDAZOLE GLYCEROL PHOSPHATE SYNTHASE HISHF"/>
    <property type="match status" value="1"/>
</dbReference>
<dbReference type="GO" id="GO:0005737">
    <property type="term" value="C:cytoplasm"/>
    <property type="evidence" value="ECO:0007669"/>
    <property type="project" value="UniProtKB-SubCell"/>
</dbReference>
<evidence type="ECO:0000256" key="4">
    <source>
        <dbReference type="ARBA" id="ARBA00011152"/>
    </source>
</evidence>
<keyword evidence="5 11" id="KW-0963">Cytoplasm</keyword>
<dbReference type="AlphaFoldDB" id="A0A7C3UBF1"/>
<evidence type="ECO:0000256" key="2">
    <source>
        <dbReference type="ARBA" id="ARBA00005091"/>
    </source>
</evidence>
<accession>A0A7C3UBF1</accession>
<dbReference type="EMBL" id="DTAK01000027">
    <property type="protein sequence ID" value="HGU59395.1"/>
    <property type="molecule type" value="Genomic_DNA"/>
</dbReference>
<comment type="subunit">
    <text evidence="4 11">Heterodimer of HisH and HisF.</text>
</comment>
<gene>
    <name evidence="11 13" type="primary">hisF</name>
    <name evidence="14" type="ORF">ENT89_04345</name>
    <name evidence="13" type="ORF">ENX77_02200</name>
</gene>
<evidence type="ECO:0000256" key="9">
    <source>
        <dbReference type="ARBA" id="ARBA00025475"/>
    </source>
</evidence>
<evidence type="ECO:0000256" key="10">
    <source>
        <dbReference type="ARBA" id="ARBA00047838"/>
    </source>
</evidence>
<dbReference type="InterPro" id="IPR006062">
    <property type="entry name" value="His_biosynth"/>
</dbReference>
<evidence type="ECO:0000256" key="11">
    <source>
        <dbReference type="HAMAP-Rule" id="MF_01013"/>
    </source>
</evidence>
<evidence type="ECO:0000256" key="8">
    <source>
        <dbReference type="ARBA" id="ARBA00023239"/>
    </source>
</evidence>
<comment type="subcellular location">
    <subcellularLocation>
        <location evidence="1 11">Cytoplasm</location>
    </subcellularLocation>
</comment>
<dbReference type="UniPathway" id="UPA00031">
    <property type="reaction ID" value="UER00010"/>
</dbReference>
<dbReference type="Gene3D" id="3.20.20.70">
    <property type="entry name" value="Aldolase class I"/>
    <property type="match status" value="1"/>
</dbReference>
<dbReference type="NCBIfam" id="TIGR00735">
    <property type="entry name" value="hisF"/>
    <property type="match status" value="1"/>
</dbReference>
<dbReference type="InterPro" id="IPR011060">
    <property type="entry name" value="RibuloseP-bd_barrel"/>
</dbReference>
<evidence type="ECO:0000256" key="1">
    <source>
        <dbReference type="ARBA" id="ARBA00004496"/>
    </source>
</evidence>
<dbReference type="CDD" id="cd04731">
    <property type="entry name" value="HisF"/>
    <property type="match status" value="1"/>
</dbReference>